<keyword evidence="3" id="KW-1185">Reference proteome</keyword>
<accession>A0AAE1HWS3</accession>
<reference evidence="2" key="2">
    <citation type="journal article" date="2023" name="BMC Genomics">
        <title>Pest status, molecular evolution, and epigenetic factors derived from the genome assembly of Frankliniella fusca, a thysanopteran phytovirus vector.</title>
        <authorList>
            <person name="Catto M.A."/>
            <person name="Labadie P.E."/>
            <person name="Jacobson A.L."/>
            <person name="Kennedy G.G."/>
            <person name="Srinivasan R."/>
            <person name="Hunt B.G."/>
        </authorList>
    </citation>
    <scope>NUCLEOTIDE SEQUENCE</scope>
    <source>
        <strain evidence="2">PL_HMW_Pooled</strain>
    </source>
</reference>
<dbReference type="GO" id="GO:0051864">
    <property type="term" value="F:histone H3K36 demethylase activity"/>
    <property type="evidence" value="ECO:0007669"/>
    <property type="project" value="TreeGrafter"/>
</dbReference>
<dbReference type="PANTHER" id="PTHR10694:SF7">
    <property type="entry name" value="[HISTONE H3]-TRIMETHYL-L-LYSINE(9) DEMETHYLASE"/>
    <property type="match status" value="1"/>
</dbReference>
<dbReference type="EMBL" id="JAHWGI010001356">
    <property type="protein sequence ID" value="KAK3928900.1"/>
    <property type="molecule type" value="Genomic_DNA"/>
</dbReference>
<dbReference type="SUPFAM" id="SSF51197">
    <property type="entry name" value="Clavaminate synthase-like"/>
    <property type="match status" value="1"/>
</dbReference>
<dbReference type="Pfam" id="PF02373">
    <property type="entry name" value="JmjC"/>
    <property type="match status" value="1"/>
</dbReference>
<name>A0AAE1HWS3_9NEOP</name>
<dbReference type="Gene3D" id="2.60.120.650">
    <property type="entry name" value="Cupin"/>
    <property type="match status" value="1"/>
</dbReference>
<dbReference type="GO" id="GO:0010468">
    <property type="term" value="P:regulation of gene expression"/>
    <property type="evidence" value="ECO:0007669"/>
    <property type="project" value="TreeGrafter"/>
</dbReference>
<dbReference type="GO" id="GO:0005634">
    <property type="term" value="C:nucleus"/>
    <property type="evidence" value="ECO:0007669"/>
    <property type="project" value="TreeGrafter"/>
</dbReference>
<dbReference type="InterPro" id="IPR003347">
    <property type="entry name" value="JmjC_dom"/>
</dbReference>
<evidence type="ECO:0000259" key="1">
    <source>
        <dbReference type="PROSITE" id="PS51184"/>
    </source>
</evidence>
<comment type="caution">
    <text evidence="2">The sequence shown here is derived from an EMBL/GenBank/DDBJ whole genome shotgun (WGS) entry which is preliminary data.</text>
</comment>
<evidence type="ECO:0000313" key="2">
    <source>
        <dbReference type="EMBL" id="KAK3928900.1"/>
    </source>
</evidence>
<gene>
    <name evidence="2" type="ORF">KUF71_017124</name>
</gene>
<dbReference type="AlphaFoldDB" id="A0AAE1HWS3"/>
<reference evidence="2" key="1">
    <citation type="submission" date="2021-07" db="EMBL/GenBank/DDBJ databases">
        <authorList>
            <person name="Catto M.A."/>
            <person name="Jacobson A."/>
            <person name="Kennedy G."/>
            <person name="Labadie P."/>
            <person name="Hunt B.G."/>
            <person name="Srinivasan R."/>
        </authorList>
    </citation>
    <scope>NUCLEOTIDE SEQUENCE</scope>
    <source>
        <strain evidence="2">PL_HMW_Pooled</strain>
        <tissue evidence="2">Head</tissue>
    </source>
</reference>
<dbReference type="GO" id="GO:0032454">
    <property type="term" value="F:histone H3K9 demethylase activity"/>
    <property type="evidence" value="ECO:0007669"/>
    <property type="project" value="TreeGrafter"/>
</dbReference>
<sequence>MSNLFTITEEELADFESFCDMKYLDPECQKYGYFKVKLDDSCAGKYSSMADFNKMFRVDCLKNIMALEIRRCPTSPNLYGHQAKNARQELRLKFMEKFDVLLSERLDCTSTCWQVQGLQLHVTKELQKSEDKFLQHFFREMTCNASTMALPIHNPATVRSKIIKKRVSLARRQSYASLPSLQAKRQCLELHMITERINGSSSVNHTCDTCSSDFILPSQNKCGESDTILYSPGIEESPSQFLYLTENFAMVHLCTKNMLSDLDGVYAGVSFPSVYASAGYHSVFPLHVEDMSLWSFNFLLHGFPKFWILIPPTSIVSLTHAIHRRGFGNAHKWCHNTLSHKFFIPSPEFLRDENIPHKVVIQQQGEGIVLFPNTAHAGGNLGPNLSEACNFGTKKWIPYGCVAPNCTCIQNAVHIDMTDIVALHEPSLLTQYLTNDIRDVVKDEYYKKSILVPGKDHSSGQVVATTSKIRVKCPACNVSWSYAQKRNMTTHLRKYHFHRMEEDVLKQFVQEHFLHIT</sequence>
<dbReference type="GO" id="GO:0000785">
    <property type="term" value="C:chromatin"/>
    <property type="evidence" value="ECO:0007669"/>
    <property type="project" value="TreeGrafter"/>
</dbReference>
<dbReference type="SMART" id="SM00558">
    <property type="entry name" value="JmjC"/>
    <property type="match status" value="1"/>
</dbReference>
<feature type="domain" description="JmjC" evidence="1">
    <location>
        <begin position="237"/>
        <end position="408"/>
    </location>
</feature>
<proteinExistence type="predicted"/>
<dbReference type="PROSITE" id="PS51184">
    <property type="entry name" value="JMJC"/>
    <property type="match status" value="1"/>
</dbReference>
<evidence type="ECO:0000313" key="3">
    <source>
        <dbReference type="Proteomes" id="UP001219518"/>
    </source>
</evidence>
<organism evidence="2 3">
    <name type="scientific">Frankliniella fusca</name>
    <dbReference type="NCBI Taxonomy" id="407009"/>
    <lineage>
        <taxon>Eukaryota</taxon>
        <taxon>Metazoa</taxon>
        <taxon>Ecdysozoa</taxon>
        <taxon>Arthropoda</taxon>
        <taxon>Hexapoda</taxon>
        <taxon>Insecta</taxon>
        <taxon>Pterygota</taxon>
        <taxon>Neoptera</taxon>
        <taxon>Paraneoptera</taxon>
        <taxon>Thysanoptera</taxon>
        <taxon>Terebrantia</taxon>
        <taxon>Thripoidea</taxon>
        <taxon>Thripidae</taxon>
        <taxon>Frankliniella</taxon>
    </lineage>
</organism>
<dbReference type="PANTHER" id="PTHR10694">
    <property type="entry name" value="LYSINE-SPECIFIC DEMETHYLASE"/>
    <property type="match status" value="1"/>
</dbReference>
<protein>
    <submittedName>
        <fullName evidence="2">Lysine-specific demethylase 4</fullName>
    </submittedName>
</protein>
<dbReference type="Proteomes" id="UP001219518">
    <property type="component" value="Unassembled WGS sequence"/>
</dbReference>